<reference evidence="1 2" key="1">
    <citation type="journal article" date="2009" name="Nat. Genet.">
        <title>The genome of the cucumber, Cucumis sativus L.</title>
        <authorList>
            <person name="Huang S."/>
            <person name="Li R."/>
            <person name="Zhang Z."/>
            <person name="Li L."/>
            <person name="Gu X."/>
            <person name="Fan W."/>
            <person name="Lucas W.J."/>
            <person name="Wang X."/>
            <person name="Xie B."/>
            <person name="Ni P."/>
            <person name="Ren Y."/>
            <person name="Zhu H."/>
            <person name="Li J."/>
            <person name="Lin K."/>
            <person name="Jin W."/>
            <person name="Fei Z."/>
            <person name="Li G."/>
            <person name="Staub J."/>
            <person name="Kilian A."/>
            <person name="van der Vossen E.A."/>
            <person name="Wu Y."/>
            <person name="Guo J."/>
            <person name="He J."/>
            <person name="Jia Z."/>
            <person name="Ren Y."/>
            <person name="Tian G."/>
            <person name="Lu Y."/>
            <person name="Ruan J."/>
            <person name="Qian W."/>
            <person name="Wang M."/>
            <person name="Huang Q."/>
            <person name="Li B."/>
            <person name="Xuan Z."/>
            <person name="Cao J."/>
            <person name="Asan"/>
            <person name="Wu Z."/>
            <person name="Zhang J."/>
            <person name="Cai Q."/>
            <person name="Bai Y."/>
            <person name="Zhao B."/>
            <person name="Han Y."/>
            <person name="Li Y."/>
            <person name="Li X."/>
            <person name="Wang S."/>
            <person name="Shi Q."/>
            <person name="Liu S."/>
            <person name="Cho W.K."/>
            <person name="Kim J.Y."/>
            <person name="Xu Y."/>
            <person name="Heller-Uszynska K."/>
            <person name="Miao H."/>
            <person name="Cheng Z."/>
            <person name="Zhang S."/>
            <person name="Wu J."/>
            <person name="Yang Y."/>
            <person name="Kang H."/>
            <person name="Li M."/>
            <person name="Liang H."/>
            <person name="Ren X."/>
            <person name="Shi Z."/>
            <person name="Wen M."/>
            <person name="Jian M."/>
            <person name="Yang H."/>
            <person name="Zhang G."/>
            <person name="Yang Z."/>
            <person name="Chen R."/>
            <person name="Liu S."/>
            <person name="Li J."/>
            <person name="Ma L."/>
            <person name="Liu H."/>
            <person name="Zhou Y."/>
            <person name="Zhao J."/>
            <person name="Fang X."/>
            <person name="Li G."/>
            <person name="Fang L."/>
            <person name="Li Y."/>
            <person name="Liu D."/>
            <person name="Zheng H."/>
            <person name="Zhang Y."/>
            <person name="Qin N."/>
            <person name="Li Z."/>
            <person name="Yang G."/>
            <person name="Yang S."/>
            <person name="Bolund L."/>
            <person name="Kristiansen K."/>
            <person name="Zheng H."/>
            <person name="Li S."/>
            <person name="Zhang X."/>
            <person name="Yang H."/>
            <person name="Wang J."/>
            <person name="Sun R."/>
            <person name="Zhang B."/>
            <person name="Jiang S."/>
            <person name="Wang J."/>
            <person name="Du Y."/>
            <person name="Li S."/>
        </authorList>
    </citation>
    <scope>NUCLEOTIDE SEQUENCE [LARGE SCALE GENOMIC DNA]</scope>
    <source>
        <strain evidence="2">cv. 9930</strain>
    </source>
</reference>
<dbReference type="Proteomes" id="UP000029981">
    <property type="component" value="Chromosome 5"/>
</dbReference>
<proteinExistence type="predicted"/>
<reference evidence="1 2" key="3">
    <citation type="journal article" date="2010" name="BMC Genomics">
        <title>Transcriptome sequencing and comparative analysis of cucumber flowers with different sex types.</title>
        <authorList>
            <person name="Guo S."/>
            <person name="Zheng Y."/>
            <person name="Joung J.G."/>
            <person name="Liu S."/>
            <person name="Zhang Z."/>
            <person name="Crasta O.R."/>
            <person name="Sobral B.W."/>
            <person name="Xu Y."/>
            <person name="Huang S."/>
            <person name="Fei Z."/>
        </authorList>
    </citation>
    <scope>NUCLEOTIDE SEQUENCE [LARGE SCALE GENOMIC DNA]</scope>
    <source>
        <strain evidence="2">cv. 9930</strain>
    </source>
</reference>
<accession>A0A0A0KMQ9</accession>
<dbReference type="Gramene" id="KGN50925">
    <property type="protein sequence ID" value="KGN50925"/>
    <property type="gene ID" value="Csa_5G345540"/>
</dbReference>
<organism evidence="1 2">
    <name type="scientific">Cucumis sativus</name>
    <name type="common">Cucumber</name>
    <dbReference type="NCBI Taxonomy" id="3659"/>
    <lineage>
        <taxon>Eukaryota</taxon>
        <taxon>Viridiplantae</taxon>
        <taxon>Streptophyta</taxon>
        <taxon>Embryophyta</taxon>
        <taxon>Tracheophyta</taxon>
        <taxon>Spermatophyta</taxon>
        <taxon>Magnoliopsida</taxon>
        <taxon>eudicotyledons</taxon>
        <taxon>Gunneridae</taxon>
        <taxon>Pentapetalae</taxon>
        <taxon>rosids</taxon>
        <taxon>fabids</taxon>
        <taxon>Cucurbitales</taxon>
        <taxon>Cucurbitaceae</taxon>
        <taxon>Benincaseae</taxon>
        <taxon>Cucumis</taxon>
    </lineage>
</organism>
<name>A0A0A0KMQ9_CUCSA</name>
<dbReference type="EMBL" id="CM002926">
    <property type="protein sequence ID" value="KGN50925.1"/>
    <property type="molecule type" value="Genomic_DNA"/>
</dbReference>
<reference evidence="1 2" key="4">
    <citation type="journal article" date="2011" name="BMC Genomics">
        <title>RNA-Seq improves annotation of protein-coding genes in the cucumber genome.</title>
        <authorList>
            <person name="Li Z."/>
            <person name="Zhang Z."/>
            <person name="Yan P."/>
            <person name="Huang S."/>
            <person name="Fei Z."/>
            <person name="Lin K."/>
        </authorList>
    </citation>
    <scope>NUCLEOTIDE SEQUENCE [LARGE SCALE GENOMIC DNA]</scope>
    <source>
        <strain evidence="2">cv. 9930</strain>
    </source>
</reference>
<dbReference type="AlphaFoldDB" id="A0A0A0KMQ9"/>
<evidence type="ECO:0000313" key="2">
    <source>
        <dbReference type="Proteomes" id="UP000029981"/>
    </source>
</evidence>
<sequence length="77" mass="8536">MPSQSAAARLPVRHFPRAASHQHAVRPAISKVLGSFKIRFNFGVFKLAFEAKFRPIVSSISRFLPCAINCCEGFMVS</sequence>
<evidence type="ECO:0000313" key="1">
    <source>
        <dbReference type="EMBL" id="KGN50925.1"/>
    </source>
</evidence>
<protein>
    <submittedName>
        <fullName evidence="1">Uncharacterized protein</fullName>
    </submittedName>
</protein>
<gene>
    <name evidence="1" type="ORF">Csa_5G345540</name>
</gene>
<reference evidence="1 2" key="2">
    <citation type="journal article" date="2009" name="PLoS ONE">
        <title>An integrated genetic and cytogenetic map of the cucumber genome.</title>
        <authorList>
            <person name="Ren Y."/>
            <person name="Zhang Z."/>
            <person name="Liu J."/>
            <person name="Staub J.E."/>
            <person name="Han Y."/>
            <person name="Cheng Z."/>
            <person name="Li X."/>
            <person name="Lu J."/>
            <person name="Miao H."/>
            <person name="Kang H."/>
            <person name="Xie B."/>
            <person name="Gu X."/>
            <person name="Wang X."/>
            <person name="Du Y."/>
            <person name="Jin W."/>
            <person name="Huang S."/>
        </authorList>
    </citation>
    <scope>NUCLEOTIDE SEQUENCE [LARGE SCALE GENOMIC DNA]</scope>
    <source>
        <strain evidence="2">cv. 9930</strain>
    </source>
</reference>
<keyword evidence="2" id="KW-1185">Reference proteome</keyword>